<organism evidence="2 3">
    <name type="scientific">Purpureocillium lilacinum</name>
    <name type="common">Paecilomyces lilacinus</name>
    <dbReference type="NCBI Taxonomy" id="33203"/>
    <lineage>
        <taxon>Eukaryota</taxon>
        <taxon>Fungi</taxon>
        <taxon>Dikarya</taxon>
        <taxon>Ascomycota</taxon>
        <taxon>Pezizomycotina</taxon>
        <taxon>Sordariomycetes</taxon>
        <taxon>Hypocreomycetidae</taxon>
        <taxon>Hypocreales</taxon>
        <taxon>Ophiocordycipitaceae</taxon>
        <taxon>Purpureocillium</taxon>
    </lineage>
</organism>
<feature type="region of interest" description="Disordered" evidence="1">
    <location>
        <begin position="380"/>
        <end position="401"/>
    </location>
</feature>
<feature type="compositionally biased region" description="Basic residues" evidence="1">
    <location>
        <begin position="1"/>
        <end position="10"/>
    </location>
</feature>
<protein>
    <submittedName>
        <fullName evidence="2">Uncharacterized protein</fullName>
    </submittedName>
</protein>
<evidence type="ECO:0000313" key="3">
    <source>
        <dbReference type="Proteomes" id="UP001287286"/>
    </source>
</evidence>
<comment type="caution">
    <text evidence="2">The sequence shown here is derived from an EMBL/GenBank/DDBJ whole genome shotgun (WGS) entry which is preliminary data.</text>
</comment>
<keyword evidence="3" id="KW-1185">Reference proteome</keyword>
<dbReference type="Proteomes" id="UP001287286">
    <property type="component" value="Unassembled WGS sequence"/>
</dbReference>
<gene>
    <name evidence="2" type="ORF">Purlil1_735</name>
</gene>
<evidence type="ECO:0000313" key="2">
    <source>
        <dbReference type="EMBL" id="KAK4095039.1"/>
    </source>
</evidence>
<name>A0ABR0CF41_PURLI</name>
<reference evidence="2 3" key="1">
    <citation type="journal article" date="2024" name="Microbiol. Resour. Announc.">
        <title>Genome annotations for the ascomycete fungi Trichoderma harzianum, Trichoderma aggressivum, and Purpureocillium lilacinum.</title>
        <authorList>
            <person name="Beijen E.P.W."/>
            <person name="Ohm R.A."/>
        </authorList>
    </citation>
    <scope>NUCLEOTIDE SEQUENCE [LARGE SCALE GENOMIC DNA]</scope>
    <source>
        <strain evidence="2 3">CBS 150709</strain>
    </source>
</reference>
<feature type="region of interest" description="Disordered" evidence="1">
    <location>
        <begin position="125"/>
        <end position="156"/>
    </location>
</feature>
<dbReference type="EMBL" id="JAWRVI010000002">
    <property type="protein sequence ID" value="KAK4095039.1"/>
    <property type="molecule type" value="Genomic_DNA"/>
</dbReference>
<evidence type="ECO:0000256" key="1">
    <source>
        <dbReference type="SAM" id="MobiDB-lite"/>
    </source>
</evidence>
<proteinExistence type="predicted"/>
<accession>A0ABR0CF41</accession>
<sequence length="401" mass="42877">MGARSKRRYKTTSVSWGEDGKGEGEGEGGGGKGCRDAATTTMADRLARALMQEPPSHLDPDIGNGRGGRAPKMRELLEPPAQWRDQSAHLDITRAATIHEGPKGRVDHRDVFGAIHHAVTRHARTHSHRQAGLEEEEEEWQAAPTAEPDTSRRGGTSNAIDATAAAAAAAAAAGVARGGTHGTMPCGAMRYMDGQMGTQEDVNCGIWGLLFRETQPPARQGRSRAVPLPEGYSFPRYSVPPSITGTYFVWPLLSQSMASGTAPAAATKASSLDGRAASQELLVPTERGVAKTVRESELVMECRRHVLNNTKTKEFEKKKSLPRHHVALAGAHLVRTHCTAAAEARAPGGVPGAKWGVHHPCPWRICTAFLNPSVGRLPPQPPTAMRIAGVPSQTARRNKAD</sequence>
<feature type="region of interest" description="Disordered" evidence="1">
    <location>
        <begin position="1"/>
        <end position="71"/>
    </location>
</feature>